<accession>A0A9K3EA44</accession>
<comment type="caution">
    <text evidence="1">The sequence shown here is derived from an EMBL/GenBank/DDBJ whole genome shotgun (WGS) entry which is preliminary data.</text>
</comment>
<dbReference type="Gramene" id="mRNA:HanXRQr2_Chr14g0647041">
    <property type="protein sequence ID" value="mRNA:HanXRQr2_Chr14g0647041"/>
    <property type="gene ID" value="HanXRQr2_Chr14g0647041"/>
</dbReference>
<name>A0A9K3EA44_HELAN</name>
<dbReference type="AlphaFoldDB" id="A0A9K3EA44"/>
<organism evidence="1 2">
    <name type="scientific">Helianthus annuus</name>
    <name type="common">Common sunflower</name>
    <dbReference type="NCBI Taxonomy" id="4232"/>
    <lineage>
        <taxon>Eukaryota</taxon>
        <taxon>Viridiplantae</taxon>
        <taxon>Streptophyta</taxon>
        <taxon>Embryophyta</taxon>
        <taxon>Tracheophyta</taxon>
        <taxon>Spermatophyta</taxon>
        <taxon>Magnoliopsida</taxon>
        <taxon>eudicotyledons</taxon>
        <taxon>Gunneridae</taxon>
        <taxon>Pentapetalae</taxon>
        <taxon>asterids</taxon>
        <taxon>campanulids</taxon>
        <taxon>Asterales</taxon>
        <taxon>Asteraceae</taxon>
        <taxon>Asteroideae</taxon>
        <taxon>Heliantheae alliance</taxon>
        <taxon>Heliantheae</taxon>
        <taxon>Helianthus</taxon>
    </lineage>
</organism>
<protein>
    <submittedName>
        <fullName evidence="1">Uncharacterized protein</fullName>
    </submittedName>
</protein>
<sequence>MGKVYFRFLWLTVGDLDCLASSLIGKSHVVIRGMLGTSDEESKMRFKNKDFYL</sequence>
<evidence type="ECO:0000313" key="2">
    <source>
        <dbReference type="Proteomes" id="UP000215914"/>
    </source>
</evidence>
<dbReference type="Proteomes" id="UP000215914">
    <property type="component" value="Unassembled WGS sequence"/>
</dbReference>
<keyword evidence="2" id="KW-1185">Reference proteome</keyword>
<dbReference type="EMBL" id="MNCJ02000329">
    <property type="protein sequence ID" value="KAF5769337.1"/>
    <property type="molecule type" value="Genomic_DNA"/>
</dbReference>
<gene>
    <name evidence="1" type="ORF">HanXRQr2_Chr14g0647041</name>
</gene>
<proteinExistence type="predicted"/>
<evidence type="ECO:0000313" key="1">
    <source>
        <dbReference type="EMBL" id="KAF5769337.1"/>
    </source>
</evidence>
<reference evidence="1" key="2">
    <citation type="submission" date="2020-06" db="EMBL/GenBank/DDBJ databases">
        <title>Helianthus annuus Genome sequencing and assembly Release 2.</title>
        <authorList>
            <person name="Gouzy J."/>
            <person name="Langlade N."/>
            <person name="Munos S."/>
        </authorList>
    </citation>
    <scope>NUCLEOTIDE SEQUENCE</scope>
    <source>
        <tissue evidence="1">Leaves</tissue>
    </source>
</reference>
<reference evidence="1" key="1">
    <citation type="journal article" date="2017" name="Nature">
        <title>The sunflower genome provides insights into oil metabolism, flowering and Asterid evolution.</title>
        <authorList>
            <person name="Badouin H."/>
            <person name="Gouzy J."/>
            <person name="Grassa C.J."/>
            <person name="Murat F."/>
            <person name="Staton S.E."/>
            <person name="Cottret L."/>
            <person name="Lelandais-Briere C."/>
            <person name="Owens G.L."/>
            <person name="Carrere S."/>
            <person name="Mayjonade B."/>
            <person name="Legrand L."/>
            <person name="Gill N."/>
            <person name="Kane N.C."/>
            <person name="Bowers J.E."/>
            <person name="Hubner S."/>
            <person name="Bellec A."/>
            <person name="Berard A."/>
            <person name="Berges H."/>
            <person name="Blanchet N."/>
            <person name="Boniface M.C."/>
            <person name="Brunel D."/>
            <person name="Catrice O."/>
            <person name="Chaidir N."/>
            <person name="Claudel C."/>
            <person name="Donnadieu C."/>
            <person name="Faraut T."/>
            <person name="Fievet G."/>
            <person name="Helmstetter N."/>
            <person name="King M."/>
            <person name="Knapp S.J."/>
            <person name="Lai Z."/>
            <person name="Le Paslier M.C."/>
            <person name="Lippi Y."/>
            <person name="Lorenzon L."/>
            <person name="Mandel J.R."/>
            <person name="Marage G."/>
            <person name="Marchand G."/>
            <person name="Marquand E."/>
            <person name="Bret-Mestries E."/>
            <person name="Morien E."/>
            <person name="Nambeesan S."/>
            <person name="Nguyen T."/>
            <person name="Pegot-Espagnet P."/>
            <person name="Pouilly N."/>
            <person name="Raftis F."/>
            <person name="Sallet E."/>
            <person name="Schiex T."/>
            <person name="Thomas J."/>
            <person name="Vandecasteele C."/>
            <person name="Vares D."/>
            <person name="Vear F."/>
            <person name="Vautrin S."/>
            <person name="Crespi M."/>
            <person name="Mangin B."/>
            <person name="Burke J.M."/>
            <person name="Salse J."/>
            <person name="Munos S."/>
            <person name="Vincourt P."/>
            <person name="Rieseberg L.H."/>
            <person name="Langlade N.B."/>
        </authorList>
    </citation>
    <scope>NUCLEOTIDE SEQUENCE</scope>
    <source>
        <tissue evidence="1">Leaves</tissue>
    </source>
</reference>